<evidence type="ECO:0000259" key="17">
    <source>
        <dbReference type="PROSITE" id="PS50112"/>
    </source>
</evidence>
<dbReference type="Pfam" id="PF08448">
    <property type="entry name" value="PAS_4"/>
    <property type="match status" value="2"/>
</dbReference>
<dbReference type="InterPro" id="IPR011102">
    <property type="entry name" value="Sig_transdc_His_kinase_HWE"/>
</dbReference>
<dbReference type="Proteomes" id="UP000432089">
    <property type="component" value="Unassembled WGS sequence"/>
</dbReference>
<keyword evidence="7" id="KW-0285">Flavoprotein</keyword>
<dbReference type="EMBL" id="VZDO01000025">
    <property type="protein sequence ID" value="KAB0676202.1"/>
    <property type="molecule type" value="Genomic_DNA"/>
</dbReference>
<dbReference type="GO" id="GO:0005524">
    <property type="term" value="F:ATP binding"/>
    <property type="evidence" value="ECO:0007669"/>
    <property type="project" value="UniProtKB-KW"/>
</dbReference>
<dbReference type="SMART" id="SM00091">
    <property type="entry name" value="PAS"/>
    <property type="match status" value="4"/>
</dbReference>
<keyword evidence="5" id="KW-0597">Phosphoprotein</keyword>
<evidence type="ECO:0000256" key="3">
    <source>
        <dbReference type="ARBA" id="ARBA00021740"/>
    </source>
</evidence>
<dbReference type="PROSITE" id="PS50112">
    <property type="entry name" value="PAS"/>
    <property type="match status" value="3"/>
</dbReference>
<dbReference type="SUPFAM" id="SSF55781">
    <property type="entry name" value="GAF domain-like"/>
    <property type="match status" value="2"/>
</dbReference>
<dbReference type="SMART" id="SM00065">
    <property type="entry name" value="GAF"/>
    <property type="match status" value="2"/>
</dbReference>
<dbReference type="SUPFAM" id="SSF55785">
    <property type="entry name" value="PYP-like sensor domain (PAS domain)"/>
    <property type="match status" value="5"/>
</dbReference>
<dbReference type="PANTHER" id="PTHR41523:SF8">
    <property type="entry name" value="ETHYLENE RESPONSE SENSOR PROTEIN"/>
    <property type="match status" value="1"/>
</dbReference>
<accession>A0A7V7PKC0</accession>
<keyword evidence="13" id="KW-0067">ATP-binding</keyword>
<evidence type="ECO:0000256" key="2">
    <source>
        <dbReference type="ARBA" id="ARBA00012438"/>
    </source>
</evidence>
<dbReference type="PANTHER" id="PTHR41523">
    <property type="entry name" value="TWO-COMPONENT SYSTEM SENSOR PROTEIN"/>
    <property type="match status" value="1"/>
</dbReference>
<feature type="domain" description="PAS" evidence="17">
    <location>
        <begin position="765"/>
        <end position="840"/>
    </location>
</feature>
<name>A0A7V7PKC0_9HYPH</name>
<keyword evidence="4" id="KW-0600">Photoreceptor protein</keyword>
<evidence type="ECO:0000256" key="7">
    <source>
        <dbReference type="ARBA" id="ARBA00022630"/>
    </source>
</evidence>
<keyword evidence="15" id="KW-0843">Virulence</keyword>
<evidence type="ECO:0000313" key="20">
    <source>
        <dbReference type="Proteomes" id="UP000432089"/>
    </source>
</evidence>
<evidence type="ECO:0000256" key="14">
    <source>
        <dbReference type="ARBA" id="ARBA00022991"/>
    </source>
</evidence>
<evidence type="ECO:0000256" key="4">
    <source>
        <dbReference type="ARBA" id="ARBA00022543"/>
    </source>
</evidence>
<comment type="caution">
    <text evidence="19">The sequence shown here is derived from an EMBL/GenBank/DDBJ whole genome shotgun (WGS) entry which is preliminary data.</text>
</comment>
<evidence type="ECO:0000256" key="10">
    <source>
        <dbReference type="ARBA" id="ARBA00022737"/>
    </source>
</evidence>
<gene>
    <name evidence="19" type="ORF">F6X38_21910</name>
</gene>
<dbReference type="InterPro" id="IPR029016">
    <property type="entry name" value="GAF-like_dom_sf"/>
</dbReference>
<keyword evidence="8" id="KW-0288">FMN</keyword>
<dbReference type="GO" id="GO:0004673">
    <property type="term" value="F:protein histidine kinase activity"/>
    <property type="evidence" value="ECO:0007669"/>
    <property type="project" value="UniProtKB-EC"/>
</dbReference>
<keyword evidence="16" id="KW-0675">Receptor</keyword>
<feature type="domain" description="PAS" evidence="17">
    <location>
        <begin position="896"/>
        <end position="966"/>
    </location>
</feature>
<dbReference type="NCBIfam" id="TIGR00229">
    <property type="entry name" value="sensory_box"/>
    <property type="match status" value="3"/>
</dbReference>
<evidence type="ECO:0000256" key="13">
    <source>
        <dbReference type="ARBA" id="ARBA00022840"/>
    </source>
</evidence>
<dbReference type="CDD" id="cd00130">
    <property type="entry name" value="PAS"/>
    <property type="match status" value="3"/>
</dbReference>
<dbReference type="Gene3D" id="3.30.450.20">
    <property type="entry name" value="PAS domain"/>
    <property type="match status" value="5"/>
</dbReference>
<comment type="catalytic activity">
    <reaction evidence="1">
        <text>ATP + protein L-histidine = ADP + protein N-phospho-L-histidine.</text>
        <dbReference type="EC" id="2.7.13.3"/>
    </reaction>
</comment>
<reference evidence="19 20" key="1">
    <citation type="submission" date="2019-09" db="EMBL/GenBank/DDBJ databases">
        <title>YIM 132180 draft genome.</title>
        <authorList>
            <person name="Zhang K."/>
        </authorList>
    </citation>
    <scope>NUCLEOTIDE SEQUENCE [LARGE SCALE GENOMIC DNA]</scope>
    <source>
        <strain evidence="19 20">YIM 132180</strain>
    </source>
</reference>
<dbReference type="Pfam" id="PF13185">
    <property type="entry name" value="GAF_2"/>
    <property type="match status" value="1"/>
</dbReference>
<keyword evidence="9" id="KW-0808">Transferase</keyword>
<dbReference type="PROSITE" id="PS50113">
    <property type="entry name" value="PAC"/>
    <property type="match status" value="1"/>
</dbReference>
<evidence type="ECO:0000256" key="5">
    <source>
        <dbReference type="ARBA" id="ARBA00022553"/>
    </source>
</evidence>
<dbReference type="GO" id="GO:0009881">
    <property type="term" value="F:photoreceptor activity"/>
    <property type="evidence" value="ECO:0007669"/>
    <property type="project" value="UniProtKB-KW"/>
</dbReference>
<dbReference type="Gene3D" id="3.30.450.40">
    <property type="match status" value="2"/>
</dbReference>
<dbReference type="Pfam" id="PF08447">
    <property type="entry name" value="PAS_3"/>
    <property type="match status" value="2"/>
</dbReference>
<dbReference type="Pfam" id="PF13188">
    <property type="entry name" value="PAS_8"/>
    <property type="match status" value="1"/>
</dbReference>
<keyword evidence="6" id="KW-0716">Sensory transduction</keyword>
<evidence type="ECO:0000256" key="16">
    <source>
        <dbReference type="ARBA" id="ARBA00023170"/>
    </source>
</evidence>
<dbReference type="Pfam" id="PF01590">
    <property type="entry name" value="GAF"/>
    <property type="match status" value="1"/>
</dbReference>
<evidence type="ECO:0000256" key="11">
    <source>
        <dbReference type="ARBA" id="ARBA00022741"/>
    </source>
</evidence>
<dbReference type="InterPro" id="IPR000014">
    <property type="entry name" value="PAS"/>
</dbReference>
<dbReference type="Gene3D" id="3.30.565.10">
    <property type="entry name" value="Histidine kinase-like ATPase, C-terminal domain"/>
    <property type="match status" value="1"/>
</dbReference>
<dbReference type="InterPro" id="IPR013655">
    <property type="entry name" value="PAS_fold_3"/>
</dbReference>
<organism evidence="19 20">
    <name type="scientific">Plantimonas leprariae</name>
    <dbReference type="NCBI Taxonomy" id="2615207"/>
    <lineage>
        <taxon>Bacteria</taxon>
        <taxon>Pseudomonadati</taxon>
        <taxon>Pseudomonadota</taxon>
        <taxon>Alphaproteobacteria</taxon>
        <taxon>Hyphomicrobiales</taxon>
        <taxon>Aurantimonadaceae</taxon>
        <taxon>Plantimonas</taxon>
    </lineage>
</organism>
<keyword evidence="20" id="KW-1185">Reference proteome</keyword>
<dbReference type="InterPro" id="IPR003018">
    <property type="entry name" value="GAF"/>
</dbReference>
<feature type="domain" description="PAC" evidence="18">
    <location>
        <begin position="842"/>
        <end position="895"/>
    </location>
</feature>
<dbReference type="Pfam" id="PF07536">
    <property type="entry name" value="HWE_HK"/>
    <property type="match status" value="1"/>
</dbReference>
<dbReference type="SMART" id="SM00911">
    <property type="entry name" value="HWE_HK"/>
    <property type="match status" value="1"/>
</dbReference>
<dbReference type="SMART" id="SM00086">
    <property type="entry name" value="PAC"/>
    <property type="match status" value="2"/>
</dbReference>
<keyword evidence="11" id="KW-0547">Nucleotide-binding</keyword>
<evidence type="ECO:0000256" key="9">
    <source>
        <dbReference type="ARBA" id="ARBA00022679"/>
    </source>
</evidence>
<evidence type="ECO:0000256" key="6">
    <source>
        <dbReference type="ARBA" id="ARBA00022606"/>
    </source>
</evidence>
<dbReference type="EC" id="2.7.13.3" evidence="2"/>
<dbReference type="RefSeq" id="WP_150973629.1">
    <property type="nucleotide sequence ID" value="NZ_VZDO01000025.1"/>
</dbReference>
<proteinExistence type="predicted"/>
<evidence type="ECO:0000256" key="8">
    <source>
        <dbReference type="ARBA" id="ARBA00022643"/>
    </source>
</evidence>
<evidence type="ECO:0000313" key="19">
    <source>
        <dbReference type="EMBL" id="KAB0676202.1"/>
    </source>
</evidence>
<dbReference type="InterPro" id="IPR036890">
    <property type="entry name" value="HATPase_C_sf"/>
</dbReference>
<evidence type="ECO:0000256" key="1">
    <source>
        <dbReference type="ARBA" id="ARBA00000085"/>
    </source>
</evidence>
<feature type="domain" description="PAS" evidence="17">
    <location>
        <begin position="171"/>
        <end position="219"/>
    </location>
</feature>
<dbReference type="FunFam" id="3.30.450.20:FF:000099">
    <property type="entry name" value="Sensory box sensor histidine kinase"/>
    <property type="match status" value="1"/>
</dbReference>
<evidence type="ECO:0000259" key="18">
    <source>
        <dbReference type="PROSITE" id="PS50113"/>
    </source>
</evidence>
<keyword evidence="14" id="KW-0157">Chromophore</keyword>
<dbReference type="InterPro" id="IPR001610">
    <property type="entry name" value="PAC"/>
</dbReference>
<evidence type="ECO:0000256" key="12">
    <source>
        <dbReference type="ARBA" id="ARBA00022777"/>
    </source>
</evidence>
<dbReference type="InterPro" id="IPR000700">
    <property type="entry name" value="PAS-assoc_C"/>
</dbReference>
<sequence length="1228" mass="137823">MPDNLASIWPQGSGEMAERVRAFDWSQTPLGPTEAWPPSLKVATRLALNSRHPMFIWWGPDHIQIYNDAYRETMGPEKHPDALGRTGRETWAEIWDTIGPQISQVMAGGPATWHEDQLVPVTRHGRREDVWWTYSFSPINDEMEPNGVGGVMVICRDMTTEHSAREAAAENEARLRTVLDGISEPFYALDSDWRFLFASQSALRLWGKDAGEVLGRPFLEAFPQAAGSAAFEAHRRVMETRVAERLETISPVVHRWIEIDFAPTPQGGLSVAFRDIEERRRAEDALRESEEKYRTVFESIDEGFLIHEMIRDKSGQVVDYRLLEANPAHQRATGLPRDTIGKLGSEFMPNVEPYWLELFHRVSTSGVAERAEMYNAPTSRWYNVQASPVRGHDRIAIVFDDVTSRKRAEAILRESEERQAFLLKLSDALRPLDDAEDIRLTAAQVLGRHLGANRVAYAENGGDHFMVARNYVDDTQEIVGRQNYVDFGPDILAELQAGQNRVQPDIRNDGRLSDHQKQGLAAADVGASLNVPLVKNGQLVAFLGVNYPVAHDFQPSEIALVEDVAERTWAAVERARAENALHQSERRLAAELSGTQLLQRLSTRLIPEQSPDVLHEQILDAAQELMEADAVSIQLLEDSGQRLRRLATRNLHPDSTEYWTWVDASHASTCGQALRMNTRMVVEDVETSAELAGTDDLEAFRRSGTRAAQSTPLVSRSGRPIGMISTHWHKPCALAERDFGLFDILARQVADLLERSQAEAALRASEERLRGFGEASTDVLWIRDAETLNWTYLTPAFEAIYGMPRDEALSGNNFRNWVELILPEDRDQAVDTIRRVRLGEPVTFEYRIRRPSDGQIRWLRNTDFPIRNAEGRVTAIGGVGHDASHKKEADRIIRASRRQMRTLIEGVPQLVWRGVEGGEWTWSSPQWTSFTGLSEAASTGRGWLAAVHPDDRERAMDAWQQAEATEEPLEVEYRIRQAGGEGYRWFQTRALPVRDEDTGRILEWLGTSTDVDDMRAMQESQAVMVAELQHRTRNLIAVVGSIARQTMAQTGPTTTFQAEFKDRLEALSRVQGLLSQAGEDRITIGEVVAMELKALGALSFGERVRVEGPDVPLRKSIVQTMALAIHELATNARKYGALSNGSGELAVRWTTSPAEENDRHLFFEWIERGVAVKFADGAAVTQGGGYGRRLIEESLPYSLKAKTTYELGPDGLACMIDLPLTKPRRSRA</sequence>
<dbReference type="InterPro" id="IPR013656">
    <property type="entry name" value="PAS_4"/>
</dbReference>
<dbReference type="InterPro" id="IPR035965">
    <property type="entry name" value="PAS-like_dom_sf"/>
</dbReference>
<protein>
    <recommendedName>
        <fullName evidence="3">Blue-light-activated histidine kinase</fullName>
        <ecNumber evidence="2">2.7.13.3</ecNumber>
    </recommendedName>
</protein>
<dbReference type="AlphaFoldDB" id="A0A7V7PKC0"/>
<evidence type="ECO:0000256" key="15">
    <source>
        <dbReference type="ARBA" id="ARBA00023026"/>
    </source>
</evidence>
<keyword evidence="10" id="KW-0677">Repeat</keyword>
<keyword evidence="12" id="KW-0418">Kinase</keyword>